<dbReference type="SUPFAM" id="SSF57889">
    <property type="entry name" value="Cysteine-rich domain"/>
    <property type="match status" value="1"/>
</dbReference>
<keyword evidence="3" id="KW-0067">ATP-binding</keyword>
<comment type="caution">
    <text evidence="5">The sequence shown here is derived from an EMBL/GenBank/DDBJ whole genome shotgun (WGS) entry which is preliminary data.</text>
</comment>
<dbReference type="InterPro" id="IPR018181">
    <property type="entry name" value="Heat_shock_70_CS"/>
</dbReference>
<keyword evidence="4" id="KW-0812">Transmembrane</keyword>
<name>A0AAW0JKX3_QUESU</name>
<dbReference type="Gene3D" id="3.30.420.40">
    <property type="match status" value="1"/>
</dbReference>
<keyword evidence="6" id="KW-1185">Reference proteome</keyword>
<keyword evidence="4" id="KW-0472">Membrane</keyword>
<reference evidence="5 6" key="1">
    <citation type="journal article" date="2018" name="Sci. Data">
        <title>The draft genome sequence of cork oak.</title>
        <authorList>
            <person name="Ramos A.M."/>
            <person name="Usie A."/>
            <person name="Barbosa P."/>
            <person name="Barros P.M."/>
            <person name="Capote T."/>
            <person name="Chaves I."/>
            <person name="Simoes F."/>
            <person name="Abreu I."/>
            <person name="Carrasquinho I."/>
            <person name="Faro C."/>
            <person name="Guimaraes J.B."/>
            <person name="Mendonca D."/>
            <person name="Nobrega F."/>
            <person name="Rodrigues L."/>
            <person name="Saibo N.J.M."/>
            <person name="Varela M.C."/>
            <person name="Egas C."/>
            <person name="Matos J."/>
            <person name="Miguel C.M."/>
            <person name="Oliveira M.M."/>
            <person name="Ricardo C.P."/>
            <person name="Goncalves S."/>
        </authorList>
    </citation>
    <scope>NUCLEOTIDE SEQUENCE [LARGE SCALE GENOMIC DNA]</scope>
    <source>
        <strain evidence="6">cv. HL8</strain>
    </source>
</reference>
<protein>
    <submittedName>
        <fullName evidence="5">Mediator of rna polymerase ii transcription subunit 37c</fullName>
    </submittedName>
</protein>
<dbReference type="InterPro" id="IPR046349">
    <property type="entry name" value="C1-like_sf"/>
</dbReference>
<dbReference type="SUPFAM" id="SSF53067">
    <property type="entry name" value="Actin-like ATPase domain"/>
    <property type="match status" value="1"/>
</dbReference>
<dbReference type="Proteomes" id="UP000237347">
    <property type="component" value="Unassembled WGS sequence"/>
</dbReference>
<dbReference type="GO" id="GO:0140662">
    <property type="term" value="F:ATP-dependent protein folding chaperone"/>
    <property type="evidence" value="ECO:0007669"/>
    <property type="project" value="InterPro"/>
</dbReference>
<evidence type="ECO:0000256" key="2">
    <source>
        <dbReference type="ARBA" id="ARBA00022741"/>
    </source>
</evidence>
<dbReference type="PROSITE" id="PS00297">
    <property type="entry name" value="HSP70_1"/>
    <property type="match status" value="1"/>
</dbReference>
<dbReference type="PRINTS" id="PR00301">
    <property type="entry name" value="HEATSHOCK70"/>
</dbReference>
<evidence type="ECO:0000256" key="1">
    <source>
        <dbReference type="ARBA" id="ARBA00007381"/>
    </source>
</evidence>
<evidence type="ECO:0000313" key="5">
    <source>
        <dbReference type="EMBL" id="KAK7827368.1"/>
    </source>
</evidence>
<dbReference type="GO" id="GO:0005524">
    <property type="term" value="F:ATP binding"/>
    <property type="evidence" value="ECO:0007669"/>
    <property type="project" value="UniProtKB-KW"/>
</dbReference>
<comment type="similarity">
    <text evidence="1">Belongs to the heat shock protein 70 family.</text>
</comment>
<organism evidence="5 6">
    <name type="scientific">Quercus suber</name>
    <name type="common">Cork oak</name>
    <dbReference type="NCBI Taxonomy" id="58331"/>
    <lineage>
        <taxon>Eukaryota</taxon>
        <taxon>Viridiplantae</taxon>
        <taxon>Streptophyta</taxon>
        <taxon>Embryophyta</taxon>
        <taxon>Tracheophyta</taxon>
        <taxon>Spermatophyta</taxon>
        <taxon>Magnoliopsida</taxon>
        <taxon>eudicotyledons</taxon>
        <taxon>Gunneridae</taxon>
        <taxon>Pentapetalae</taxon>
        <taxon>rosids</taxon>
        <taxon>fabids</taxon>
        <taxon>Fagales</taxon>
        <taxon>Fagaceae</taxon>
        <taxon>Quercus</taxon>
    </lineage>
</organism>
<feature type="transmembrane region" description="Helical" evidence="4">
    <location>
        <begin position="291"/>
        <end position="317"/>
    </location>
</feature>
<dbReference type="Pfam" id="PF00012">
    <property type="entry name" value="HSP70"/>
    <property type="match status" value="1"/>
</dbReference>
<dbReference type="InterPro" id="IPR043129">
    <property type="entry name" value="ATPase_NBD"/>
</dbReference>
<gene>
    <name evidence="5" type="primary">MED37C_0</name>
    <name evidence="5" type="ORF">CFP56_031168</name>
</gene>
<evidence type="ECO:0000256" key="4">
    <source>
        <dbReference type="SAM" id="Phobius"/>
    </source>
</evidence>
<accession>A0AAW0JKX3</accession>
<sequence length="318" mass="36156">MGGEEVGPAIGIDLGTTYSCVAVWENDRVKIIPNDQGNMTTPSYVAFTDYERLVGNEAKNQVAMNPSNTVFGKSLQISSSMEKNRTCSKNHVLKLKNNCNECKVDEYKCNGCKADGLGKRYRCDECDYDLHIACMHSTPTTTHKLFKDSTFKFYDQLPRNCNKCRRDCDACGKQVKGFVYHCHEKDLVLHPCCCNLKNELEYDGMKFRLRKTESKCARCNQIKGWSYVSECGKFNFHVYCTWEMLFELIKKKGKSISIDDLPLENLELPIERQQLKRNSGMGKMLLKMVKVILQTIVSILIGDPTTALASILVNLIFN</sequence>
<dbReference type="InterPro" id="IPR013126">
    <property type="entry name" value="Hsp_70_fam"/>
</dbReference>
<evidence type="ECO:0000256" key="3">
    <source>
        <dbReference type="ARBA" id="ARBA00022840"/>
    </source>
</evidence>
<dbReference type="AlphaFoldDB" id="A0AAW0JKX3"/>
<keyword evidence="4" id="KW-1133">Transmembrane helix</keyword>
<dbReference type="PANTHER" id="PTHR46477:SF5">
    <property type="entry name" value="PHORBOL-ESTER_DAG-TYPE DOMAIN-CONTAINING PROTEIN"/>
    <property type="match status" value="1"/>
</dbReference>
<dbReference type="FunFam" id="3.30.420.40:FF:000028">
    <property type="entry name" value="heat shock 70 kDa protein-like"/>
    <property type="match status" value="1"/>
</dbReference>
<dbReference type="PANTHER" id="PTHR46477">
    <property type="entry name" value="CYSTEINE/HISTIDINE-RICH C1 DOMAIN FAMILY PROTEIN"/>
    <property type="match status" value="1"/>
</dbReference>
<proteinExistence type="inferred from homology"/>
<dbReference type="EMBL" id="PKMF04000522">
    <property type="protein sequence ID" value="KAK7827368.1"/>
    <property type="molecule type" value="Genomic_DNA"/>
</dbReference>
<keyword evidence="2" id="KW-0547">Nucleotide-binding</keyword>
<evidence type="ECO:0000313" key="6">
    <source>
        <dbReference type="Proteomes" id="UP000237347"/>
    </source>
</evidence>